<sequence>MTPLPLNNIIMDKTYEAASIPDRGGFHLFDQEKRQ</sequence>
<proteinExistence type="predicted"/>
<dbReference type="EMBL" id="CM001475">
    <property type="protein sequence ID" value="EIC28781.1"/>
    <property type="molecule type" value="Genomic_DNA"/>
</dbReference>
<accession>H8GGI5</accession>
<name>H8GGI5_METAL</name>
<organism evidence="1 2">
    <name type="scientific">Methylomicrobium album BG8</name>
    <dbReference type="NCBI Taxonomy" id="686340"/>
    <lineage>
        <taxon>Bacteria</taxon>
        <taxon>Pseudomonadati</taxon>
        <taxon>Pseudomonadota</taxon>
        <taxon>Gammaproteobacteria</taxon>
        <taxon>Methylococcales</taxon>
        <taxon>Methylococcaceae</taxon>
        <taxon>Methylomicrobium</taxon>
    </lineage>
</organism>
<gene>
    <name evidence="1" type="ORF">Metal_0962</name>
</gene>
<reference evidence="1 2" key="1">
    <citation type="journal article" date="2013" name="Genome Announc.">
        <title>Genome Sequence of the Obligate Gammaproteobacterial Methanotroph Methylomicrobium album Strain BG8.</title>
        <authorList>
            <person name="Kits K.D."/>
            <person name="Kalyuzhnaya M.G."/>
            <person name="Klotz M.G."/>
            <person name="Jetten M.S."/>
            <person name="Op den Camp H.J."/>
            <person name="Vuilleumier S."/>
            <person name="Bringel F."/>
            <person name="Dispirito A.A."/>
            <person name="Murrell J.C."/>
            <person name="Bruce D."/>
            <person name="Cheng J.F."/>
            <person name="Copeland A."/>
            <person name="Goodwin L."/>
            <person name="Hauser L."/>
            <person name="Lajus A."/>
            <person name="Land M.L."/>
            <person name="Lapidus A."/>
            <person name="Lucas S."/>
            <person name="Medigue C."/>
            <person name="Pitluck S."/>
            <person name="Woyke T."/>
            <person name="Zeytun A."/>
            <person name="Stein L.Y."/>
        </authorList>
    </citation>
    <scope>NUCLEOTIDE SEQUENCE [LARGE SCALE GENOMIC DNA]</scope>
    <source>
        <strain evidence="1 2">BG8</strain>
    </source>
</reference>
<dbReference type="HOGENOM" id="CLU_3365836_0_0_6"/>
<evidence type="ECO:0000313" key="1">
    <source>
        <dbReference type="EMBL" id="EIC28781.1"/>
    </source>
</evidence>
<dbReference type="Proteomes" id="UP000005090">
    <property type="component" value="Chromosome"/>
</dbReference>
<evidence type="ECO:0000313" key="2">
    <source>
        <dbReference type="Proteomes" id="UP000005090"/>
    </source>
</evidence>
<protein>
    <submittedName>
        <fullName evidence="1">Uncharacterized protein</fullName>
    </submittedName>
</protein>
<dbReference type="AlphaFoldDB" id="H8GGI5"/>
<keyword evidence="2" id="KW-1185">Reference proteome</keyword>